<feature type="chain" id="PRO_5017966020" description="Fungal calcium binding protein domain-containing protein" evidence="1">
    <location>
        <begin position="21"/>
        <end position="53"/>
    </location>
</feature>
<evidence type="ECO:0000313" key="2">
    <source>
        <dbReference type="EMBL" id="RPB15131.1"/>
    </source>
</evidence>
<dbReference type="InParanoid" id="A0A3N4L3C8"/>
<dbReference type="EMBL" id="ML119114">
    <property type="protein sequence ID" value="RPB15131.1"/>
    <property type="molecule type" value="Genomic_DNA"/>
</dbReference>
<gene>
    <name evidence="2" type="ORF">P167DRAFT_533328</name>
</gene>
<proteinExistence type="predicted"/>
<feature type="signal peptide" evidence="1">
    <location>
        <begin position="1"/>
        <end position="20"/>
    </location>
</feature>
<evidence type="ECO:0000313" key="3">
    <source>
        <dbReference type="Proteomes" id="UP000277580"/>
    </source>
</evidence>
<sequence>MQTSTLFVGLATLLSAAVLAAPAPVPVPAPVPTAEPEPIFKAIACYIKGGKGC</sequence>
<reference evidence="2 3" key="1">
    <citation type="journal article" date="2018" name="Nat. Ecol. Evol.">
        <title>Pezizomycetes genomes reveal the molecular basis of ectomycorrhizal truffle lifestyle.</title>
        <authorList>
            <person name="Murat C."/>
            <person name="Payen T."/>
            <person name="Noel B."/>
            <person name="Kuo A."/>
            <person name="Morin E."/>
            <person name="Chen J."/>
            <person name="Kohler A."/>
            <person name="Krizsan K."/>
            <person name="Balestrini R."/>
            <person name="Da Silva C."/>
            <person name="Montanini B."/>
            <person name="Hainaut M."/>
            <person name="Levati E."/>
            <person name="Barry K.W."/>
            <person name="Belfiori B."/>
            <person name="Cichocki N."/>
            <person name="Clum A."/>
            <person name="Dockter R.B."/>
            <person name="Fauchery L."/>
            <person name="Guy J."/>
            <person name="Iotti M."/>
            <person name="Le Tacon F."/>
            <person name="Lindquist E.A."/>
            <person name="Lipzen A."/>
            <person name="Malagnac F."/>
            <person name="Mello A."/>
            <person name="Molinier V."/>
            <person name="Miyauchi S."/>
            <person name="Poulain J."/>
            <person name="Riccioni C."/>
            <person name="Rubini A."/>
            <person name="Sitrit Y."/>
            <person name="Splivallo R."/>
            <person name="Traeger S."/>
            <person name="Wang M."/>
            <person name="Zifcakova L."/>
            <person name="Wipf D."/>
            <person name="Zambonelli A."/>
            <person name="Paolocci F."/>
            <person name="Nowrousian M."/>
            <person name="Ottonello S."/>
            <person name="Baldrian P."/>
            <person name="Spatafora J.W."/>
            <person name="Henrissat B."/>
            <person name="Nagy L.G."/>
            <person name="Aury J.M."/>
            <person name="Wincker P."/>
            <person name="Grigoriev I.V."/>
            <person name="Bonfante P."/>
            <person name="Martin F.M."/>
        </authorList>
    </citation>
    <scope>NUCLEOTIDE SEQUENCE [LARGE SCALE GENOMIC DNA]</scope>
    <source>
        <strain evidence="2 3">CCBAS932</strain>
    </source>
</reference>
<dbReference type="AlphaFoldDB" id="A0A3N4L3C8"/>
<evidence type="ECO:0008006" key="4">
    <source>
        <dbReference type="Google" id="ProtNLM"/>
    </source>
</evidence>
<accession>A0A3N4L3C8</accession>
<name>A0A3N4L3C8_9PEZI</name>
<dbReference type="Proteomes" id="UP000277580">
    <property type="component" value="Unassembled WGS sequence"/>
</dbReference>
<evidence type="ECO:0000256" key="1">
    <source>
        <dbReference type="SAM" id="SignalP"/>
    </source>
</evidence>
<organism evidence="2 3">
    <name type="scientific">Morchella conica CCBAS932</name>
    <dbReference type="NCBI Taxonomy" id="1392247"/>
    <lineage>
        <taxon>Eukaryota</taxon>
        <taxon>Fungi</taxon>
        <taxon>Dikarya</taxon>
        <taxon>Ascomycota</taxon>
        <taxon>Pezizomycotina</taxon>
        <taxon>Pezizomycetes</taxon>
        <taxon>Pezizales</taxon>
        <taxon>Morchellaceae</taxon>
        <taxon>Morchella</taxon>
    </lineage>
</organism>
<protein>
    <recommendedName>
        <fullName evidence="4">Fungal calcium binding protein domain-containing protein</fullName>
    </recommendedName>
</protein>
<keyword evidence="1" id="KW-0732">Signal</keyword>
<keyword evidence="3" id="KW-1185">Reference proteome</keyword>